<evidence type="ECO:0000256" key="8">
    <source>
        <dbReference type="ARBA" id="ARBA00049047"/>
    </source>
</evidence>
<evidence type="ECO:0000256" key="4">
    <source>
        <dbReference type="ARBA" id="ARBA00022605"/>
    </source>
</evidence>
<keyword evidence="7 10" id="KW-0456">Lyase</keyword>
<dbReference type="PANTHER" id="PTHR43406">
    <property type="entry name" value="TRYPTOPHAN SYNTHASE, ALPHA CHAIN"/>
    <property type="match status" value="1"/>
</dbReference>
<comment type="catalytic activity">
    <reaction evidence="8">
        <text>(1S,2R)-1-C-(indol-3-yl)glycerol 3-phosphate + L-serine = D-glyceraldehyde 3-phosphate + L-tryptophan + H2O</text>
        <dbReference type="Rhea" id="RHEA:10532"/>
        <dbReference type="ChEBI" id="CHEBI:15377"/>
        <dbReference type="ChEBI" id="CHEBI:33384"/>
        <dbReference type="ChEBI" id="CHEBI:57912"/>
        <dbReference type="ChEBI" id="CHEBI:58866"/>
        <dbReference type="ChEBI" id="CHEBI:59776"/>
        <dbReference type="EC" id="4.2.1.20"/>
    </reaction>
</comment>
<evidence type="ECO:0000256" key="5">
    <source>
        <dbReference type="ARBA" id="ARBA00022822"/>
    </source>
</evidence>
<sequence>MSVKLHSPLNAGAFLDARGRVEALLIGYLVAGDPNAGESFEMIQESAEAGIDIIELGVPSRDPFVDGEVIKRAHARAEEAGMGEKEALFALWRTVRREVLRPIWAMGYKSELVDNGLYRELIAEQLIDALVLPDCTLEEQIGLQREVAASGVDVIRFINSAMHEQDIVAVCDGATIIYAQSYAGTTGDPMARIEDLSVLCERIRPHLPEGMLVAGFGLRSPQRVGSAVRGGFDGAVVGSALVSRSENREKDYLYRLVAEMKLQTRVASEEGGSR</sequence>
<keyword evidence="4" id="KW-0028">Amino-acid biosynthesis</keyword>
<gene>
    <name evidence="10" type="primary">trpA</name>
    <name evidence="10" type="ORF">ACFPOF_17725</name>
</gene>
<keyword evidence="11" id="KW-1185">Reference proteome</keyword>
<dbReference type="GO" id="GO:0004834">
    <property type="term" value="F:tryptophan synthase activity"/>
    <property type="evidence" value="ECO:0007669"/>
    <property type="project" value="UniProtKB-EC"/>
</dbReference>
<keyword evidence="5" id="KW-0822">Tryptophan biosynthesis</keyword>
<evidence type="ECO:0000256" key="2">
    <source>
        <dbReference type="ARBA" id="ARBA00011270"/>
    </source>
</evidence>
<evidence type="ECO:0000256" key="9">
    <source>
        <dbReference type="RuleBase" id="RU003662"/>
    </source>
</evidence>
<comment type="subunit">
    <text evidence="2">Tetramer of two alpha and two beta chains.</text>
</comment>
<dbReference type="SUPFAM" id="SSF51366">
    <property type="entry name" value="Ribulose-phoshate binding barrel"/>
    <property type="match status" value="1"/>
</dbReference>
<dbReference type="PANTHER" id="PTHR43406:SF1">
    <property type="entry name" value="TRYPTOPHAN SYNTHASE ALPHA CHAIN, CHLOROPLASTIC"/>
    <property type="match status" value="1"/>
</dbReference>
<dbReference type="Proteomes" id="UP001596113">
    <property type="component" value="Unassembled WGS sequence"/>
</dbReference>
<accession>A0ABW0HUH5</accession>
<comment type="caution">
    <text evidence="10">The sequence shown here is derived from an EMBL/GenBank/DDBJ whole genome shotgun (WGS) entry which is preliminary data.</text>
</comment>
<dbReference type="EC" id="4.2.1.20" evidence="3"/>
<evidence type="ECO:0000313" key="11">
    <source>
        <dbReference type="Proteomes" id="UP001596113"/>
    </source>
</evidence>
<evidence type="ECO:0000256" key="7">
    <source>
        <dbReference type="ARBA" id="ARBA00023239"/>
    </source>
</evidence>
<dbReference type="CDD" id="cd04724">
    <property type="entry name" value="Tryptophan_synthase_alpha"/>
    <property type="match status" value="1"/>
</dbReference>
<reference evidence="11" key="1">
    <citation type="journal article" date="2019" name="Int. J. Syst. Evol. Microbiol.">
        <title>The Global Catalogue of Microorganisms (GCM) 10K type strain sequencing project: providing services to taxonomists for standard genome sequencing and annotation.</title>
        <authorList>
            <consortium name="The Broad Institute Genomics Platform"/>
            <consortium name="The Broad Institute Genome Sequencing Center for Infectious Disease"/>
            <person name="Wu L."/>
            <person name="Ma J."/>
        </authorList>
    </citation>
    <scope>NUCLEOTIDE SEQUENCE [LARGE SCALE GENOMIC DNA]</scope>
    <source>
        <strain evidence="11">CGMCC 1.18575</strain>
    </source>
</reference>
<keyword evidence="6" id="KW-0057">Aromatic amino acid biosynthesis</keyword>
<proteinExistence type="inferred from homology"/>
<dbReference type="Gene3D" id="3.20.20.70">
    <property type="entry name" value="Aldolase class I"/>
    <property type="match status" value="1"/>
</dbReference>
<comment type="pathway">
    <text evidence="1">Amino-acid biosynthesis; L-tryptophan biosynthesis; L-tryptophan from chorismate: step 5/5.</text>
</comment>
<evidence type="ECO:0000256" key="1">
    <source>
        <dbReference type="ARBA" id="ARBA00004733"/>
    </source>
</evidence>
<dbReference type="NCBIfam" id="TIGR00262">
    <property type="entry name" value="trpA"/>
    <property type="match status" value="1"/>
</dbReference>
<protein>
    <recommendedName>
        <fullName evidence="3">tryptophan synthase</fullName>
        <ecNumber evidence="3">4.2.1.20</ecNumber>
    </recommendedName>
</protein>
<name>A0ABW0HUH5_9BACL</name>
<dbReference type="InterPro" id="IPR013785">
    <property type="entry name" value="Aldolase_TIM"/>
</dbReference>
<organism evidence="10 11">
    <name type="scientific">Cohnella soli</name>
    <dbReference type="NCBI Taxonomy" id="425005"/>
    <lineage>
        <taxon>Bacteria</taxon>
        <taxon>Bacillati</taxon>
        <taxon>Bacillota</taxon>
        <taxon>Bacilli</taxon>
        <taxon>Bacillales</taxon>
        <taxon>Paenibacillaceae</taxon>
        <taxon>Cohnella</taxon>
    </lineage>
</organism>
<dbReference type="InterPro" id="IPR002028">
    <property type="entry name" value="Trp_synthase_suA"/>
</dbReference>
<dbReference type="RefSeq" id="WP_378134994.1">
    <property type="nucleotide sequence ID" value="NZ_JBHSMI010000028.1"/>
</dbReference>
<evidence type="ECO:0000256" key="6">
    <source>
        <dbReference type="ARBA" id="ARBA00023141"/>
    </source>
</evidence>
<evidence type="ECO:0000256" key="3">
    <source>
        <dbReference type="ARBA" id="ARBA00012043"/>
    </source>
</evidence>
<evidence type="ECO:0000313" key="10">
    <source>
        <dbReference type="EMBL" id="MFC5404578.1"/>
    </source>
</evidence>
<dbReference type="EMBL" id="JBHSMI010000028">
    <property type="protein sequence ID" value="MFC5404578.1"/>
    <property type="molecule type" value="Genomic_DNA"/>
</dbReference>
<dbReference type="InterPro" id="IPR011060">
    <property type="entry name" value="RibuloseP-bd_barrel"/>
</dbReference>
<comment type="similarity">
    <text evidence="9">Belongs to the TrpA family.</text>
</comment>
<dbReference type="Pfam" id="PF00290">
    <property type="entry name" value="Trp_syntA"/>
    <property type="match status" value="1"/>
</dbReference>